<proteinExistence type="inferred from homology"/>
<dbReference type="OrthoDB" id="10041421at2759"/>
<evidence type="ECO:0000313" key="6">
    <source>
        <dbReference type="EMBL" id="CAD7255058.1"/>
    </source>
</evidence>
<evidence type="ECO:0000313" key="7">
    <source>
        <dbReference type="Proteomes" id="UP000677054"/>
    </source>
</evidence>
<accession>A0A7R9AJE3</accession>
<evidence type="ECO:0000256" key="3">
    <source>
        <dbReference type="ARBA" id="ARBA00022670"/>
    </source>
</evidence>
<dbReference type="InterPro" id="IPR011356">
    <property type="entry name" value="Leucine_aapep/pepB"/>
</dbReference>
<dbReference type="GO" id="GO:0030145">
    <property type="term" value="F:manganese ion binding"/>
    <property type="evidence" value="ECO:0007669"/>
    <property type="project" value="InterPro"/>
</dbReference>
<dbReference type="GO" id="GO:0005737">
    <property type="term" value="C:cytoplasm"/>
    <property type="evidence" value="ECO:0007669"/>
    <property type="project" value="InterPro"/>
</dbReference>
<keyword evidence="2" id="KW-0031">Aminopeptidase</keyword>
<dbReference type="PRINTS" id="PR00481">
    <property type="entry name" value="LAMNOPPTDASE"/>
</dbReference>
<keyword evidence="4" id="KW-0378">Hydrolase</keyword>
<keyword evidence="7" id="KW-1185">Reference proteome</keyword>
<evidence type="ECO:0000259" key="5">
    <source>
        <dbReference type="Pfam" id="PF00883"/>
    </source>
</evidence>
<feature type="domain" description="Cytosol aminopeptidase" evidence="5">
    <location>
        <begin position="1"/>
        <end position="160"/>
    </location>
</feature>
<dbReference type="GO" id="GO:0070006">
    <property type="term" value="F:metalloaminopeptidase activity"/>
    <property type="evidence" value="ECO:0007669"/>
    <property type="project" value="InterPro"/>
</dbReference>
<reference evidence="6" key="1">
    <citation type="submission" date="2020-11" db="EMBL/GenBank/DDBJ databases">
        <authorList>
            <person name="Tran Van P."/>
        </authorList>
    </citation>
    <scope>NUCLEOTIDE SEQUENCE</scope>
</reference>
<dbReference type="InterPro" id="IPR000819">
    <property type="entry name" value="Peptidase_M17_C"/>
</dbReference>
<dbReference type="Gene3D" id="3.40.630.10">
    <property type="entry name" value="Zn peptidases"/>
    <property type="match status" value="1"/>
</dbReference>
<organism evidence="6">
    <name type="scientific">Darwinula stevensoni</name>
    <dbReference type="NCBI Taxonomy" id="69355"/>
    <lineage>
        <taxon>Eukaryota</taxon>
        <taxon>Metazoa</taxon>
        <taxon>Ecdysozoa</taxon>
        <taxon>Arthropoda</taxon>
        <taxon>Crustacea</taxon>
        <taxon>Oligostraca</taxon>
        <taxon>Ostracoda</taxon>
        <taxon>Podocopa</taxon>
        <taxon>Podocopida</taxon>
        <taxon>Darwinulocopina</taxon>
        <taxon>Darwinuloidea</taxon>
        <taxon>Darwinulidae</taxon>
        <taxon>Darwinula</taxon>
    </lineage>
</organism>
<feature type="non-terminal residue" evidence="6">
    <location>
        <position position="160"/>
    </location>
</feature>
<dbReference type="GO" id="GO:0006508">
    <property type="term" value="P:proteolysis"/>
    <property type="evidence" value="ECO:0007669"/>
    <property type="project" value="UniProtKB-KW"/>
</dbReference>
<evidence type="ECO:0000256" key="2">
    <source>
        <dbReference type="ARBA" id="ARBA00022438"/>
    </source>
</evidence>
<dbReference type="PANTHER" id="PTHR11963">
    <property type="entry name" value="LEUCINE AMINOPEPTIDASE-RELATED"/>
    <property type="match status" value="1"/>
</dbReference>
<dbReference type="AlphaFoldDB" id="A0A7R9AJE3"/>
<sequence length="160" mass="16628">MEYKPEGLKSKNPVLGLVGKGISFDTGGISIKPSANMGYMKCDMAGAAAVIGAVELAAKLKLNIHVVGVVPAAENSVDANAIRPGDVIGSYSNKSIEVLDTDAEGRLILADGLAYIIKNHNPEYIIDLATLTGSCVATLGYHASGMFTNNDELAQSLYAA</sequence>
<protein>
    <recommendedName>
        <fullName evidence="5">Cytosol aminopeptidase domain-containing protein</fullName>
    </recommendedName>
</protein>
<comment type="similarity">
    <text evidence="1">Belongs to the peptidase M17 family.</text>
</comment>
<gene>
    <name evidence="6" type="ORF">DSTB1V02_LOCUS14803</name>
</gene>
<keyword evidence="3" id="KW-0645">Protease</keyword>
<dbReference type="EMBL" id="LR915968">
    <property type="protein sequence ID" value="CAD7255058.1"/>
    <property type="molecule type" value="Genomic_DNA"/>
</dbReference>
<dbReference type="EMBL" id="CAJPEV010016450">
    <property type="protein sequence ID" value="CAG0907350.1"/>
    <property type="molecule type" value="Genomic_DNA"/>
</dbReference>
<dbReference type="Proteomes" id="UP000677054">
    <property type="component" value="Unassembled WGS sequence"/>
</dbReference>
<name>A0A7R9AJE3_9CRUS</name>
<evidence type="ECO:0000256" key="1">
    <source>
        <dbReference type="ARBA" id="ARBA00009528"/>
    </source>
</evidence>
<dbReference type="SUPFAM" id="SSF53187">
    <property type="entry name" value="Zn-dependent exopeptidases"/>
    <property type="match status" value="1"/>
</dbReference>
<dbReference type="Pfam" id="PF00883">
    <property type="entry name" value="Peptidase_M17"/>
    <property type="match status" value="1"/>
</dbReference>
<evidence type="ECO:0000256" key="4">
    <source>
        <dbReference type="ARBA" id="ARBA00022801"/>
    </source>
</evidence>
<dbReference type="PANTHER" id="PTHR11963:SF23">
    <property type="entry name" value="CYTOSOL AMINOPEPTIDASE"/>
    <property type="match status" value="1"/>
</dbReference>